<dbReference type="Gene3D" id="2.130.10.10">
    <property type="entry name" value="YVTN repeat-like/Quinoprotein amine dehydrogenase"/>
    <property type="match status" value="3"/>
</dbReference>
<reference evidence="5" key="1">
    <citation type="journal article" date="2008" name="Nat. Genet.">
        <title>The Pristionchus pacificus genome provides a unique perspective on nematode lifestyle and parasitism.</title>
        <authorList>
            <person name="Dieterich C."/>
            <person name="Clifton S.W."/>
            <person name="Schuster L.N."/>
            <person name="Chinwalla A."/>
            <person name="Delehaunty K."/>
            <person name="Dinkelacker I."/>
            <person name="Fulton L."/>
            <person name="Fulton R."/>
            <person name="Godfrey J."/>
            <person name="Minx P."/>
            <person name="Mitreva M."/>
            <person name="Roeseler W."/>
            <person name="Tian H."/>
            <person name="Witte H."/>
            <person name="Yang S.P."/>
            <person name="Wilson R.K."/>
            <person name="Sommer R.J."/>
        </authorList>
    </citation>
    <scope>NUCLEOTIDE SEQUENCE [LARGE SCALE GENOMIC DNA]</scope>
    <source>
        <strain evidence="5">PS312</strain>
    </source>
</reference>
<dbReference type="Pfam" id="PF23751">
    <property type="entry name" value="Beta-prop_WDR11_1st"/>
    <property type="match status" value="1"/>
</dbReference>
<dbReference type="GO" id="GO:0005737">
    <property type="term" value="C:cytoplasm"/>
    <property type="evidence" value="ECO:0000318"/>
    <property type="project" value="GO_Central"/>
</dbReference>
<dbReference type="InterPro" id="IPR039694">
    <property type="entry name" value="WDR11"/>
</dbReference>
<accession>A0A8R1YDI2</accession>
<dbReference type="FunFam" id="2.130.10.10:FF:003270">
    <property type="entry name" value="Uncharacterized protein"/>
    <property type="match status" value="1"/>
</dbReference>
<protein>
    <submittedName>
        <fullName evidence="4">Uncharacterized protein</fullName>
    </submittedName>
</protein>
<dbReference type="InterPro" id="IPR057852">
    <property type="entry name" value="Beta-prop_WDR11_1st"/>
</dbReference>
<evidence type="ECO:0000313" key="4">
    <source>
        <dbReference type="EnsemblMetazoa" id="PPA09691.1"/>
    </source>
</evidence>
<evidence type="ECO:0000259" key="1">
    <source>
        <dbReference type="Pfam" id="PF23751"/>
    </source>
</evidence>
<name>A0A2A6C9K6_PRIPA</name>
<dbReference type="InterPro" id="IPR057854">
    <property type="entry name" value="TPR_WDR11"/>
</dbReference>
<keyword evidence="5" id="KW-1185">Reference proteome</keyword>
<feature type="domain" description="WDR11 TPR" evidence="3">
    <location>
        <begin position="810"/>
        <end position="957"/>
    </location>
</feature>
<evidence type="ECO:0000259" key="2">
    <source>
        <dbReference type="Pfam" id="PF23752"/>
    </source>
</evidence>
<evidence type="ECO:0000259" key="3">
    <source>
        <dbReference type="Pfam" id="PF23753"/>
    </source>
</evidence>
<dbReference type="PANTHER" id="PTHR14593:SF5">
    <property type="entry name" value="WD REPEAT-CONTAINING PROTEIN 11"/>
    <property type="match status" value="1"/>
</dbReference>
<feature type="domain" description="WDR11 second beta-propeller" evidence="2">
    <location>
        <begin position="388"/>
        <end position="515"/>
    </location>
</feature>
<dbReference type="PANTHER" id="PTHR14593">
    <property type="entry name" value="WD REPEAT-CONTAINING PROTEIN 11"/>
    <property type="match status" value="1"/>
</dbReference>
<reference evidence="4" key="2">
    <citation type="submission" date="2022-06" db="UniProtKB">
        <authorList>
            <consortium name="EnsemblMetazoa"/>
        </authorList>
    </citation>
    <scope>IDENTIFICATION</scope>
    <source>
        <strain evidence="4">PS312</strain>
    </source>
</reference>
<dbReference type="Pfam" id="PF23753">
    <property type="entry name" value="TPR_WDR11"/>
    <property type="match status" value="1"/>
</dbReference>
<feature type="domain" description="WDR11 first beta-propeller" evidence="1">
    <location>
        <begin position="12"/>
        <end position="166"/>
    </location>
</feature>
<dbReference type="Pfam" id="PF23752">
    <property type="entry name" value="Beta-prop_WDR11_2nd"/>
    <property type="match status" value="1"/>
</dbReference>
<dbReference type="InterPro" id="IPR057853">
    <property type="entry name" value="Beta-prop_WDR11_2nd"/>
</dbReference>
<dbReference type="InterPro" id="IPR036322">
    <property type="entry name" value="WD40_repeat_dom_sf"/>
</dbReference>
<proteinExistence type="predicted"/>
<dbReference type="InterPro" id="IPR015943">
    <property type="entry name" value="WD40/YVTN_repeat-like_dom_sf"/>
</dbReference>
<dbReference type="InterPro" id="IPR001680">
    <property type="entry name" value="WD40_rpt"/>
</dbReference>
<dbReference type="SMART" id="SM00320">
    <property type="entry name" value="WD40"/>
    <property type="match status" value="5"/>
</dbReference>
<evidence type="ECO:0000313" key="5">
    <source>
        <dbReference type="Proteomes" id="UP000005239"/>
    </source>
</evidence>
<gene>
    <name evidence="4" type="primary">WBGene00099245</name>
</gene>
<dbReference type="AlphaFoldDB" id="A0A2A6C9K6"/>
<dbReference type="OrthoDB" id="1291858at2759"/>
<accession>A0A2A6C9K6</accession>
<dbReference type="SUPFAM" id="SSF50978">
    <property type="entry name" value="WD40 repeat-like"/>
    <property type="match status" value="3"/>
</dbReference>
<dbReference type="Proteomes" id="UP000005239">
    <property type="component" value="Unassembled WGS sequence"/>
</dbReference>
<organism evidence="4 5">
    <name type="scientific">Pristionchus pacificus</name>
    <name type="common">Parasitic nematode worm</name>
    <dbReference type="NCBI Taxonomy" id="54126"/>
    <lineage>
        <taxon>Eukaryota</taxon>
        <taxon>Metazoa</taxon>
        <taxon>Ecdysozoa</taxon>
        <taxon>Nematoda</taxon>
        <taxon>Chromadorea</taxon>
        <taxon>Rhabditida</taxon>
        <taxon>Rhabditina</taxon>
        <taxon>Diplogasteromorpha</taxon>
        <taxon>Diplogasteroidea</taxon>
        <taxon>Neodiplogasteridae</taxon>
        <taxon>Pristionchus</taxon>
    </lineage>
</organism>
<sequence length="970" mass="107577">MPTTINGTLHPSNKNCIDWSERGLIAFASHSVITIVDPWTLQRIQVLELHNSAICELHWCPSRRFLDEGESSLLASADISGEIVISDIITAQAHARLRIAGAQVHSICWFSWKDTSRDFILALHSKGQLILWNTDTNNKVWSHTYSTPYTRFITDPFDASRLCLLSSSNQLTIVSDISLNASPLSPGVTVTLPKDGPIQTAVFHRAYRNQLFVVADNTLYCINAEVGVILSKRPLDSSPLSLLPSLTRDALYVVHSNGSISLRTGRVSAEGECSTALVCSVEVGREGGGQRRPIAAALCPTTDAAVVVLHANGRMAMWQLENKSITALPYRSYTIDDVVGFNEALETTVEPPTRLRLTSQLSSISAGATLLRVRPLSTEMEDAWSGMQLSVVGTQHGKLLICDLFTARILKELQVQTSPIKNLEWAGPHSLLSAGYNHALSSTNLVRNDLVITDIRTGTSRKIRPEKDESPLTLMRLSHYNCYMALSFQSDPLEIWDLKSLRLLRKMSKTCPIIVDMSWSSKHHGVRQTENISVYRENLVVLDSDNRLYHVVVKGLHVRDGKEVNTQWRGGGWQLRCMSWKEDLLALGDADGRVVLWNLGRRKSTEARNSKTPCLRMSFSRVAQDFTLIVLHPREVLVWDAEKMSLQHAVSLDAHKSVIDVELCGLTLFAICSDNCVRVASTTDVNRPLLDQEVPLLGDSSRGGQELSRPGSPSSQWDAKKLPCPVSTRSVLAALAVLSDRMKDASPIRKEMALSRFLGRISSFSLLSLLDYATNKKELLPHLQILWPEDKYQDREKLLSSALCRLSPSQQCIEEAVVLGGMSREAAVDSLVSSAENLLVSSLKGALLVSQQEGEHTKSLIKLIATNLIASDHMSDGVQLLFLVGAGADACKYLQSQRMWYKSVRYAKLGLHGEALEDVMTKWKNHLQMDEKSLTVLVHASTGEWAKVVTLLESFRQTRLARIITARTNM</sequence>
<dbReference type="EnsemblMetazoa" id="PPA09691.1">
    <property type="protein sequence ID" value="PPA09691.1"/>
    <property type="gene ID" value="WBGene00099245"/>
</dbReference>